<dbReference type="EC" id="4.2.2.29" evidence="7"/>
<reference evidence="8 9" key="1">
    <citation type="submission" date="2017-08" db="EMBL/GenBank/DDBJ databases">
        <title>Complete genome sequence of Mucilaginibacter sp. strain BJC16-A31.</title>
        <authorList>
            <consortium name="Henan University of Science and Technology"/>
            <person name="You X."/>
        </authorList>
    </citation>
    <scope>NUCLEOTIDE SEQUENCE [LARGE SCALE GENOMIC DNA]</scope>
    <source>
        <strain evidence="8 9">BJC16-A31</strain>
    </source>
</reference>
<dbReference type="GO" id="GO:0009252">
    <property type="term" value="P:peptidoglycan biosynthetic process"/>
    <property type="evidence" value="ECO:0007669"/>
    <property type="project" value="UniProtKB-UniRule"/>
</dbReference>
<dbReference type="HAMAP" id="MF_02065">
    <property type="entry name" value="MltG"/>
    <property type="match status" value="1"/>
</dbReference>
<keyword evidence="6 7" id="KW-0961">Cell wall biogenesis/degradation</keyword>
<dbReference type="PANTHER" id="PTHR30518:SF2">
    <property type="entry name" value="ENDOLYTIC MUREIN TRANSGLYCOSYLASE"/>
    <property type="match status" value="1"/>
</dbReference>
<evidence type="ECO:0000256" key="4">
    <source>
        <dbReference type="ARBA" id="ARBA00023136"/>
    </source>
</evidence>
<feature type="site" description="Important for catalytic activity" evidence="7">
    <location>
        <position position="226"/>
    </location>
</feature>
<comment type="function">
    <text evidence="7">Functions as a peptidoglycan terminase that cleaves nascent peptidoglycan strands endolytically to terminate their elongation.</text>
</comment>
<evidence type="ECO:0000256" key="5">
    <source>
        <dbReference type="ARBA" id="ARBA00023239"/>
    </source>
</evidence>
<dbReference type="PANTHER" id="PTHR30518">
    <property type="entry name" value="ENDOLYTIC MUREIN TRANSGLYCOSYLASE"/>
    <property type="match status" value="1"/>
</dbReference>
<dbReference type="Proteomes" id="UP000215002">
    <property type="component" value="Chromosome"/>
</dbReference>
<evidence type="ECO:0000256" key="7">
    <source>
        <dbReference type="HAMAP-Rule" id="MF_02065"/>
    </source>
</evidence>
<evidence type="ECO:0000256" key="1">
    <source>
        <dbReference type="ARBA" id="ARBA00022475"/>
    </source>
</evidence>
<comment type="subcellular location">
    <subcellularLocation>
        <location evidence="7">Cell membrane</location>
        <topology evidence="7">Single-pass membrane protein</topology>
    </subcellularLocation>
</comment>
<evidence type="ECO:0000313" key="8">
    <source>
        <dbReference type="EMBL" id="ASU33968.1"/>
    </source>
</evidence>
<accession>A0A223NWJ3</accession>
<keyword evidence="3 7" id="KW-1133">Transmembrane helix</keyword>
<proteinExistence type="inferred from homology"/>
<name>A0A223NWJ3_9SPHI</name>
<dbReference type="GO" id="GO:0008932">
    <property type="term" value="F:lytic endotransglycosylase activity"/>
    <property type="evidence" value="ECO:0007669"/>
    <property type="project" value="UniProtKB-UniRule"/>
</dbReference>
<dbReference type="Gene3D" id="3.30.1490.480">
    <property type="entry name" value="Endolytic murein transglycosylase"/>
    <property type="match status" value="1"/>
</dbReference>
<dbReference type="GO" id="GO:0071555">
    <property type="term" value="P:cell wall organization"/>
    <property type="evidence" value="ECO:0007669"/>
    <property type="project" value="UniProtKB-KW"/>
</dbReference>
<keyword evidence="4 7" id="KW-0472">Membrane</keyword>
<dbReference type="AlphaFoldDB" id="A0A223NWJ3"/>
<gene>
    <name evidence="7" type="primary">mltG</name>
    <name evidence="8" type="ORF">MuYL_2076</name>
</gene>
<keyword evidence="9" id="KW-1185">Reference proteome</keyword>
<feature type="transmembrane region" description="Helical" evidence="7">
    <location>
        <begin position="15"/>
        <end position="36"/>
    </location>
</feature>
<keyword evidence="1 7" id="KW-1003">Cell membrane</keyword>
<sequence length="351" mass="39920">MTTAKASSGGTLRKFIIAMVIIFIIAIGFTGLNYYLKYFSPNVTDNQEYLYIHTGSGFKDVYKTIQQQGIVKDTASFFKAAENMNYVSRVKPGRYRLHKGMSNRRLINMLASGTQEPVTLNFHNLRLKEEFAGFVAKKIEPDSTAIIHLLDSSGYVQQYGFTTDNVYTMFLPNSYQLYWNTSPEKFFKRMHANYEKFWTPERKQKAAAINLTPIEVSVLASIVDAEALHDDEMPAVAGLYLNRLKKGMTLDADPTVIFAQNDFTIKRVLTRYLSINSPYNTYLHKGLPPGPIMMPSVNAVNSVLDYQKNDYIYMCAKADFSGYHAFATNVADHLVNAHKFHEALNERNIKK</sequence>
<comment type="similarity">
    <text evidence="7">Belongs to the transglycosylase MltG family.</text>
</comment>
<keyword evidence="5 7" id="KW-0456">Lyase</keyword>
<evidence type="ECO:0000256" key="3">
    <source>
        <dbReference type="ARBA" id="ARBA00022989"/>
    </source>
</evidence>
<keyword evidence="2 7" id="KW-0812">Transmembrane</keyword>
<evidence type="ECO:0000256" key="2">
    <source>
        <dbReference type="ARBA" id="ARBA00022692"/>
    </source>
</evidence>
<dbReference type="EMBL" id="CP022743">
    <property type="protein sequence ID" value="ASU33968.1"/>
    <property type="molecule type" value="Genomic_DNA"/>
</dbReference>
<dbReference type="KEGG" id="muc:MuYL_2076"/>
<dbReference type="GO" id="GO:0005886">
    <property type="term" value="C:plasma membrane"/>
    <property type="evidence" value="ECO:0007669"/>
    <property type="project" value="UniProtKB-SubCell"/>
</dbReference>
<evidence type="ECO:0000313" key="9">
    <source>
        <dbReference type="Proteomes" id="UP000215002"/>
    </source>
</evidence>
<dbReference type="OrthoDB" id="9814591at2"/>
<dbReference type="InterPro" id="IPR003770">
    <property type="entry name" value="MLTG-like"/>
</dbReference>
<evidence type="ECO:0000256" key="6">
    <source>
        <dbReference type="ARBA" id="ARBA00023316"/>
    </source>
</evidence>
<dbReference type="Pfam" id="PF02618">
    <property type="entry name" value="YceG"/>
    <property type="match status" value="1"/>
</dbReference>
<organism evidence="8 9">
    <name type="scientific">Mucilaginibacter xinganensis</name>
    <dbReference type="NCBI Taxonomy" id="1234841"/>
    <lineage>
        <taxon>Bacteria</taxon>
        <taxon>Pseudomonadati</taxon>
        <taxon>Bacteroidota</taxon>
        <taxon>Sphingobacteriia</taxon>
        <taxon>Sphingobacteriales</taxon>
        <taxon>Sphingobacteriaceae</taxon>
        <taxon>Mucilaginibacter</taxon>
    </lineage>
</organism>
<dbReference type="NCBIfam" id="TIGR00247">
    <property type="entry name" value="endolytic transglycosylase MltG"/>
    <property type="match status" value="1"/>
</dbReference>
<dbReference type="RefSeq" id="WP_094570374.1">
    <property type="nucleotide sequence ID" value="NZ_CP022743.1"/>
</dbReference>
<protein>
    <recommendedName>
        <fullName evidence="7">Endolytic murein transglycosylase</fullName>
        <ecNumber evidence="7">4.2.2.29</ecNumber>
    </recommendedName>
    <alternativeName>
        <fullName evidence="7">Peptidoglycan lytic transglycosylase</fullName>
    </alternativeName>
    <alternativeName>
        <fullName evidence="7">Peptidoglycan polymerization terminase</fullName>
    </alternativeName>
</protein>
<comment type="catalytic activity">
    <reaction evidence="7">
        <text>a peptidoglycan chain = a peptidoglycan chain with N-acetyl-1,6-anhydromuramyl-[peptide] at the reducing end + a peptidoglycan chain with N-acetylglucosamine at the non-reducing end.</text>
        <dbReference type="EC" id="4.2.2.29"/>
    </reaction>
</comment>